<reference evidence="6" key="1">
    <citation type="submission" date="2025-08" db="UniProtKB">
        <authorList>
            <consortium name="RefSeq"/>
        </authorList>
    </citation>
    <scope>IDENTIFICATION</scope>
</reference>
<evidence type="ECO:0000313" key="6">
    <source>
        <dbReference type="RefSeq" id="XP_013171426.1"/>
    </source>
</evidence>
<dbReference type="PROSITE" id="PS50102">
    <property type="entry name" value="RRM"/>
    <property type="match status" value="1"/>
</dbReference>
<dbReference type="PANTHER" id="PTHR16001">
    <property type="entry name" value="ECTO-NOX DISULFIDE-THIOL EXCHANGER"/>
    <property type="match status" value="1"/>
</dbReference>
<feature type="compositionally biased region" description="Basic and acidic residues" evidence="4">
    <location>
        <begin position="62"/>
        <end position="74"/>
    </location>
</feature>
<dbReference type="RefSeq" id="XP_013171426.1">
    <property type="nucleotide sequence ID" value="XM_013315972.1"/>
</dbReference>
<evidence type="ECO:0000256" key="2">
    <source>
        <dbReference type="PROSITE-ProRule" id="PRU00176"/>
    </source>
</evidence>
<feature type="compositionally biased region" description="Basic and acidic residues" evidence="4">
    <location>
        <begin position="83"/>
        <end position="111"/>
    </location>
</feature>
<dbReference type="InterPro" id="IPR012677">
    <property type="entry name" value="Nucleotide-bd_a/b_plait_sf"/>
</dbReference>
<feature type="compositionally biased region" description="Low complexity" evidence="4">
    <location>
        <begin position="50"/>
        <end position="59"/>
    </location>
</feature>
<dbReference type="AlphaFoldDB" id="A0AAJ6ZF71"/>
<dbReference type="GO" id="GO:0009897">
    <property type="term" value="C:external side of plasma membrane"/>
    <property type="evidence" value="ECO:0007669"/>
    <property type="project" value="InterPro"/>
</dbReference>
<name>A0AAJ6ZF71_PAPXU</name>
<proteinExistence type="predicted"/>
<gene>
    <name evidence="6" type="primary">LOC106120617</name>
</gene>
<feature type="coiled-coil region" evidence="3">
    <location>
        <begin position="347"/>
        <end position="374"/>
    </location>
</feature>
<dbReference type="GO" id="GO:0003723">
    <property type="term" value="F:RNA binding"/>
    <property type="evidence" value="ECO:0007669"/>
    <property type="project" value="UniProtKB-UniRule"/>
</dbReference>
<dbReference type="SUPFAM" id="SSF54928">
    <property type="entry name" value="RNA-binding domain, RBD"/>
    <property type="match status" value="1"/>
</dbReference>
<dbReference type="Proteomes" id="UP000694872">
    <property type="component" value="Unplaced"/>
</dbReference>
<accession>A0AAJ6ZF71</accession>
<evidence type="ECO:0000256" key="4">
    <source>
        <dbReference type="SAM" id="MobiDB-lite"/>
    </source>
</evidence>
<keyword evidence="1 2" id="KW-0694">RNA-binding</keyword>
<dbReference type="InterPro" id="IPR035979">
    <property type="entry name" value="RBD_domain_sf"/>
</dbReference>
<dbReference type="GO" id="GO:0016491">
    <property type="term" value="F:oxidoreductase activity"/>
    <property type="evidence" value="ECO:0007669"/>
    <property type="project" value="InterPro"/>
</dbReference>
<feature type="region of interest" description="Disordered" evidence="4">
    <location>
        <begin position="44"/>
        <end position="118"/>
    </location>
</feature>
<dbReference type="InterPro" id="IPR000504">
    <property type="entry name" value="RRM_dom"/>
</dbReference>
<sequence length="621" mass="71971">MSNWDGQYVMHNAMNSIMPPMIGPVLPVNHVETPNVPIKQAEVQCVEAESSTQNTNQSQDQGSRDKRDRRDRNRDHRHRSRSHERNERRGRCDRDDRKRHSKWDDDRDRSNLRPAMPLIPCMPPGNMMMPGMIYNHMMPNIMPQQQMDLQMHMMPGMVMPNMMDQSMMMNQSMPNQIFSLGLLLPPIPGTSVPSRRERPKGCRTVVVGGLPNGVTTDVVTEIFKRFGEIYVNSPRNGIFHVRFVSSDVMEQAFFLTGYRFKLHEQLDNEATTIFIDYAMNREDEAEYEKDLEHTPFRVEQFTPTALTAIIDKIKSEDEFSTSAPTLAVWLERGECNKKNANIFYSLIQVSNNQLRRLFNEKMQLDEEFQNLKTSLKDRFARIVMQFEQVAKILTAAKHQRVSDHLTKQQRRNVEMWLKMTEEVENIKEEFKTVFEDEDGGTNSGKPMVSQEKYDKLKTENENLSYELEGYKNEAFLAKDEAERKFEKFKAHFIAQQAMQNQKLYPPLPNYKPDTMHEVSKPLPPPPTPDDKKVNTSSPSVPPTDAKLISILTAFLMVHPLGATLDYLVSYVRSMTHNVTQSTVLQILQKYTDVFECKTSGIGATIEHRWSFITFDIMKKDR</sequence>
<dbReference type="PANTHER" id="PTHR16001:SF4">
    <property type="entry name" value="ECTO-NOX DISULFIDE-THIOL EXCHANGER 1-LIKE PROTEIN"/>
    <property type="match status" value="1"/>
</dbReference>
<dbReference type="GO" id="GO:0007624">
    <property type="term" value="P:ultradian rhythm"/>
    <property type="evidence" value="ECO:0007669"/>
    <property type="project" value="InterPro"/>
</dbReference>
<dbReference type="KEGG" id="pxu:106120617"/>
<dbReference type="InterPro" id="IPR038876">
    <property type="entry name" value="ENOX"/>
</dbReference>
<organism evidence="6">
    <name type="scientific">Papilio xuthus</name>
    <name type="common">Asian swallowtail butterfly</name>
    <dbReference type="NCBI Taxonomy" id="66420"/>
    <lineage>
        <taxon>Eukaryota</taxon>
        <taxon>Metazoa</taxon>
        <taxon>Ecdysozoa</taxon>
        <taxon>Arthropoda</taxon>
        <taxon>Hexapoda</taxon>
        <taxon>Insecta</taxon>
        <taxon>Pterygota</taxon>
        <taxon>Neoptera</taxon>
        <taxon>Endopterygota</taxon>
        <taxon>Lepidoptera</taxon>
        <taxon>Glossata</taxon>
        <taxon>Ditrysia</taxon>
        <taxon>Papilionoidea</taxon>
        <taxon>Papilionidae</taxon>
        <taxon>Papilioninae</taxon>
        <taxon>Papilio</taxon>
    </lineage>
</organism>
<keyword evidence="3" id="KW-0175">Coiled coil</keyword>
<feature type="domain" description="RRM" evidence="5">
    <location>
        <begin position="203"/>
        <end position="280"/>
    </location>
</feature>
<evidence type="ECO:0000256" key="3">
    <source>
        <dbReference type="SAM" id="Coils"/>
    </source>
</evidence>
<protein>
    <submittedName>
        <fullName evidence="6">Ecto-NOX disulfide-thiol exchanger 2-like isoform X1</fullName>
    </submittedName>
</protein>
<dbReference type="Pfam" id="PF00076">
    <property type="entry name" value="RRM_1"/>
    <property type="match status" value="1"/>
</dbReference>
<dbReference type="GeneID" id="106120617"/>
<evidence type="ECO:0000256" key="1">
    <source>
        <dbReference type="ARBA" id="ARBA00022884"/>
    </source>
</evidence>
<evidence type="ECO:0000259" key="5">
    <source>
        <dbReference type="PROSITE" id="PS50102"/>
    </source>
</evidence>
<feature type="region of interest" description="Disordered" evidence="4">
    <location>
        <begin position="503"/>
        <end position="540"/>
    </location>
</feature>
<dbReference type="Gene3D" id="3.30.70.330">
    <property type="match status" value="1"/>
</dbReference>